<keyword evidence="5" id="KW-0378">Hydrolase</keyword>
<dbReference type="Proteomes" id="UP000789706">
    <property type="component" value="Unassembled WGS sequence"/>
</dbReference>
<dbReference type="SUPFAM" id="SSF55811">
    <property type="entry name" value="Nudix"/>
    <property type="match status" value="1"/>
</dbReference>
<dbReference type="Gene3D" id="3.90.79.10">
    <property type="entry name" value="Nucleoside Triphosphate Pyrophosphohydrolase"/>
    <property type="match status" value="2"/>
</dbReference>
<dbReference type="EMBL" id="CAJVPK010000084">
    <property type="protein sequence ID" value="CAG8445239.1"/>
    <property type="molecule type" value="Genomic_DNA"/>
</dbReference>
<dbReference type="InterPro" id="IPR000059">
    <property type="entry name" value="NUDIX_hydrolase_NudL_CS"/>
</dbReference>
<comment type="similarity">
    <text evidence="3">Belongs to the Nudix hydrolase family. PCD1 subfamily.</text>
</comment>
<evidence type="ECO:0000313" key="10">
    <source>
        <dbReference type="Proteomes" id="UP000789706"/>
    </source>
</evidence>
<evidence type="ECO:0000256" key="4">
    <source>
        <dbReference type="ARBA" id="ARBA00022723"/>
    </source>
</evidence>
<sequence>MYTLELIRARLKQTFKENPKYHLKCKEIINDAAPLCIANGKPSVLFTIRSQNLKTHKGEVSFPGGKKDPTDQSLEITALRETFEEIRILPKDIDILVSGVFTMTLNELLNPKIRTFRQFRNTKIEYPVYQAPSWVKLEIWGLTAFILNSVLKKLTDSPLKKK</sequence>
<comment type="cofactor">
    <cofactor evidence="1">
        <name>Mn(2+)</name>
        <dbReference type="ChEBI" id="CHEBI:29035"/>
    </cofactor>
</comment>
<reference evidence="9" key="1">
    <citation type="submission" date="2021-06" db="EMBL/GenBank/DDBJ databases">
        <authorList>
            <person name="Kallberg Y."/>
            <person name="Tangrot J."/>
            <person name="Rosling A."/>
        </authorList>
    </citation>
    <scope>NUCLEOTIDE SEQUENCE</scope>
    <source>
        <strain evidence="9">AZ414A</strain>
    </source>
</reference>
<name>A0A9N8V9L8_9GLOM</name>
<dbReference type="AlphaFoldDB" id="A0A9N8V9L8"/>
<dbReference type="PROSITE" id="PS51462">
    <property type="entry name" value="NUDIX"/>
    <property type="match status" value="1"/>
</dbReference>
<evidence type="ECO:0000256" key="6">
    <source>
        <dbReference type="ARBA" id="ARBA00022842"/>
    </source>
</evidence>
<dbReference type="InterPro" id="IPR000086">
    <property type="entry name" value="NUDIX_hydrolase_dom"/>
</dbReference>
<dbReference type="GO" id="GO:0010945">
    <property type="term" value="F:coenzyme A diphosphatase activity"/>
    <property type="evidence" value="ECO:0007669"/>
    <property type="project" value="InterPro"/>
</dbReference>
<dbReference type="InterPro" id="IPR045121">
    <property type="entry name" value="CoAse"/>
</dbReference>
<keyword evidence="10" id="KW-1185">Reference proteome</keyword>
<proteinExistence type="inferred from homology"/>
<evidence type="ECO:0000256" key="3">
    <source>
        <dbReference type="ARBA" id="ARBA00006506"/>
    </source>
</evidence>
<protein>
    <submittedName>
        <fullName evidence="9">4964_t:CDS:1</fullName>
    </submittedName>
</protein>
<keyword evidence="4" id="KW-0479">Metal-binding</keyword>
<evidence type="ECO:0000256" key="2">
    <source>
        <dbReference type="ARBA" id="ARBA00001946"/>
    </source>
</evidence>
<dbReference type="GO" id="GO:0000287">
    <property type="term" value="F:magnesium ion binding"/>
    <property type="evidence" value="ECO:0007669"/>
    <property type="project" value="InterPro"/>
</dbReference>
<evidence type="ECO:0000256" key="7">
    <source>
        <dbReference type="ARBA" id="ARBA00023211"/>
    </source>
</evidence>
<accession>A0A9N8V9L8</accession>
<keyword evidence="6" id="KW-0460">Magnesium</keyword>
<dbReference type="Pfam" id="PF00293">
    <property type="entry name" value="NUDIX"/>
    <property type="match status" value="1"/>
</dbReference>
<keyword evidence="7" id="KW-0464">Manganese</keyword>
<dbReference type="PANTHER" id="PTHR12992:SF11">
    <property type="entry name" value="MITOCHONDRIAL COENZYME A DIPHOSPHATASE NUDT8"/>
    <property type="match status" value="1"/>
</dbReference>
<feature type="domain" description="Nudix hydrolase" evidence="8">
    <location>
        <begin position="28"/>
        <end position="162"/>
    </location>
</feature>
<dbReference type="OrthoDB" id="206213at2759"/>
<evidence type="ECO:0000256" key="1">
    <source>
        <dbReference type="ARBA" id="ARBA00001936"/>
    </source>
</evidence>
<dbReference type="PANTHER" id="PTHR12992">
    <property type="entry name" value="NUDIX HYDROLASE"/>
    <property type="match status" value="1"/>
</dbReference>
<comment type="cofactor">
    <cofactor evidence="2">
        <name>Mg(2+)</name>
        <dbReference type="ChEBI" id="CHEBI:18420"/>
    </cofactor>
</comment>
<organism evidence="9 10">
    <name type="scientific">Diversispora eburnea</name>
    <dbReference type="NCBI Taxonomy" id="1213867"/>
    <lineage>
        <taxon>Eukaryota</taxon>
        <taxon>Fungi</taxon>
        <taxon>Fungi incertae sedis</taxon>
        <taxon>Mucoromycota</taxon>
        <taxon>Glomeromycotina</taxon>
        <taxon>Glomeromycetes</taxon>
        <taxon>Diversisporales</taxon>
        <taxon>Diversisporaceae</taxon>
        <taxon>Diversispora</taxon>
    </lineage>
</organism>
<dbReference type="InterPro" id="IPR015797">
    <property type="entry name" value="NUDIX_hydrolase-like_dom_sf"/>
</dbReference>
<gene>
    <name evidence="9" type="ORF">DEBURN_LOCUS1748</name>
</gene>
<dbReference type="GO" id="GO:0009132">
    <property type="term" value="P:nucleoside diphosphate metabolic process"/>
    <property type="evidence" value="ECO:0007669"/>
    <property type="project" value="InterPro"/>
</dbReference>
<evidence type="ECO:0000256" key="5">
    <source>
        <dbReference type="ARBA" id="ARBA00022801"/>
    </source>
</evidence>
<evidence type="ECO:0000259" key="8">
    <source>
        <dbReference type="PROSITE" id="PS51462"/>
    </source>
</evidence>
<dbReference type="CDD" id="cd03426">
    <property type="entry name" value="NUDIX_CoAse_Nudt7"/>
    <property type="match status" value="1"/>
</dbReference>
<evidence type="ECO:0000313" key="9">
    <source>
        <dbReference type="EMBL" id="CAG8445239.1"/>
    </source>
</evidence>
<dbReference type="PROSITE" id="PS01293">
    <property type="entry name" value="NUDIX_COA"/>
    <property type="match status" value="1"/>
</dbReference>
<comment type="caution">
    <text evidence="9">The sequence shown here is derived from an EMBL/GenBank/DDBJ whole genome shotgun (WGS) entry which is preliminary data.</text>
</comment>
<dbReference type="GO" id="GO:0030145">
    <property type="term" value="F:manganese ion binding"/>
    <property type="evidence" value="ECO:0007669"/>
    <property type="project" value="InterPro"/>
</dbReference>